<protein>
    <submittedName>
        <fullName evidence="1">Uncharacterized protein</fullName>
    </submittedName>
</protein>
<evidence type="ECO:0000313" key="1">
    <source>
        <dbReference type="EMBL" id="AHB71945.1"/>
    </source>
</evidence>
<accession>V5U4M3</accession>
<gene>
    <name evidence="1" type="ORF">P262_05038</name>
</gene>
<dbReference type="EMBL" id="CP006731">
    <property type="protein sequence ID" value="AHB71945.1"/>
    <property type="molecule type" value="Genomic_DNA"/>
</dbReference>
<reference evidence="1 2" key="1">
    <citation type="journal article" date="2014" name="Genome Announc.">
        <title>Complete Genome Sequence of Cronobacter sakazakii Strain CMCC 45402.</title>
        <authorList>
            <person name="Zhao Z."/>
            <person name="Wang L."/>
            <person name="Wang B."/>
            <person name="Liang H."/>
            <person name="Ye Q."/>
            <person name="Zeng M."/>
        </authorList>
    </citation>
    <scope>NUCLEOTIDE SEQUENCE [LARGE SCALE GENOMIC DNA]</scope>
    <source>
        <strain evidence="2">45402</strain>
    </source>
</reference>
<proteinExistence type="predicted"/>
<sequence length="103" mass="11686">MTVKEIIKSSMTFFEQVTMRLAEPEIIVAYSNSLQTLSAASLLLEHFGDVSTLKYSHPKGYHTTFVFMTKLNGRNIPVICVRHMSRFKPEENYIRAALSLMAG</sequence>
<dbReference type="AlphaFoldDB" id="V5U4M3"/>
<name>V5U4M3_9ENTR</name>
<dbReference type="KEGG" id="csi:P262_05038"/>
<organism evidence="1 2">
    <name type="scientific">Cronobacter malonaticus</name>
    <dbReference type="NCBI Taxonomy" id="413503"/>
    <lineage>
        <taxon>Bacteria</taxon>
        <taxon>Pseudomonadati</taxon>
        <taxon>Pseudomonadota</taxon>
        <taxon>Gammaproteobacteria</taxon>
        <taxon>Enterobacterales</taxon>
        <taxon>Enterobacteriaceae</taxon>
        <taxon>Cronobacter</taxon>
    </lineage>
</organism>
<dbReference type="Proteomes" id="UP000018545">
    <property type="component" value="Chromosome"/>
</dbReference>
<evidence type="ECO:0000313" key="2">
    <source>
        <dbReference type="Proteomes" id="UP000018545"/>
    </source>
</evidence>
<dbReference type="HOGENOM" id="CLU_178339_0_0_6"/>